<protein>
    <submittedName>
        <fullName evidence="2">CAP-Gly domain-containing protein</fullName>
    </submittedName>
</protein>
<dbReference type="Proteomes" id="UP000383932">
    <property type="component" value="Unassembled WGS sequence"/>
</dbReference>
<gene>
    <name evidence="2" type="ORF">CTheo_5192</name>
</gene>
<proteinExistence type="predicted"/>
<dbReference type="Pfam" id="PF00651">
    <property type="entry name" value="BTB"/>
    <property type="match status" value="1"/>
</dbReference>
<accession>A0A5N5QIK0</accession>
<evidence type="ECO:0000259" key="1">
    <source>
        <dbReference type="PROSITE" id="PS50097"/>
    </source>
</evidence>
<feature type="domain" description="BTB" evidence="1">
    <location>
        <begin position="167"/>
        <end position="255"/>
    </location>
</feature>
<dbReference type="SUPFAM" id="SSF54695">
    <property type="entry name" value="POZ domain"/>
    <property type="match status" value="1"/>
</dbReference>
<sequence>MASAWTCPFATAALSIALNSSEETWRTEINDIFEQAEVRYPDIIWMIRGGDRYLDTFWGHKAILHARASSFSTKYPLLRSASEMGSLLQSRARIVPTAPTEAGTTLRVPITNSALLAEHLNYLYTGRMGAKPELVFDTGRFEPDVEAETHERLRKELLNMWRSGAYNDVRIIPTEESPSPRKSKQAVVAFFSGHRFILASRVPFLRTLLSASTPTGRTISSTNPLLLNLPSPPFTPACLYFVLGFIYTGTLSFSDRNWDLETAFNILCSAKYLRLDTLEHEIRARIVADMAHGLFHAYLPSKEYNDIIQASRETTSGCLCEQCRQNVLGILEFALRDDVRDDVRDDILERGARRALSKIHAFGEAWTTSEFMALPMWSKRILLEDVKAQTTPRSLLGLLQATRAGLVNLESNSEPGAKSVKNLIIEEQSRIDEVLCNSLGELFEQPEWVAVLHNSAMGPGEMDTFEMVMESIGRGLSDANIGHVYQTLASAVLSRPDLKAGNALFSNDSMQQTRAEQLRADVIGWMRRQWTIMRMSTPYQGLDPWALEQGKLTSRFDVVTTTTRGPSVDIIQASRA</sequence>
<dbReference type="EMBL" id="SSOP01000109">
    <property type="protein sequence ID" value="KAB5591363.1"/>
    <property type="molecule type" value="Genomic_DNA"/>
</dbReference>
<dbReference type="AlphaFoldDB" id="A0A5N5QIK0"/>
<dbReference type="InterPro" id="IPR000210">
    <property type="entry name" value="BTB/POZ_dom"/>
</dbReference>
<dbReference type="InterPro" id="IPR011333">
    <property type="entry name" value="SKP1/BTB/POZ_sf"/>
</dbReference>
<reference evidence="2 3" key="1">
    <citation type="journal article" date="2019" name="Fungal Biol. Biotechnol.">
        <title>Draft genome sequence of fastidious pathogen Ceratobasidium theobromae, which causes vascular-streak dieback in Theobroma cacao.</title>
        <authorList>
            <person name="Ali S.S."/>
            <person name="Asman A."/>
            <person name="Shao J."/>
            <person name="Firmansyah A.P."/>
            <person name="Susilo A.W."/>
            <person name="Rosmana A."/>
            <person name="McMahon P."/>
            <person name="Junaid M."/>
            <person name="Guest D."/>
            <person name="Kheng T.Y."/>
            <person name="Meinhardt L.W."/>
            <person name="Bailey B.A."/>
        </authorList>
    </citation>
    <scope>NUCLEOTIDE SEQUENCE [LARGE SCALE GENOMIC DNA]</scope>
    <source>
        <strain evidence="2 3">CT2</strain>
    </source>
</reference>
<keyword evidence="3" id="KW-1185">Reference proteome</keyword>
<evidence type="ECO:0000313" key="3">
    <source>
        <dbReference type="Proteomes" id="UP000383932"/>
    </source>
</evidence>
<dbReference type="OrthoDB" id="2130750at2759"/>
<organism evidence="2 3">
    <name type="scientific">Ceratobasidium theobromae</name>
    <dbReference type="NCBI Taxonomy" id="1582974"/>
    <lineage>
        <taxon>Eukaryota</taxon>
        <taxon>Fungi</taxon>
        <taxon>Dikarya</taxon>
        <taxon>Basidiomycota</taxon>
        <taxon>Agaricomycotina</taxon>
        <taxon>Agaricomycetes</taxon>
        <taxon>Cantharellales</taxon>
        <taxon>Ceratobasidiaceae</taxon>
        <taxon>Ceratobasidium</taxon>
    </lineage>
</organism>
<comment type="caution">
    <text evidence="2">The sequence shown here is derived from an EMBL/GenBank/DDBJ whole genome shotgun (WGS) entry which is preliminary data.</text>
</comment>
<evidence type="ECO:0000313" key="2">
    <source>
        <dbReference type="EMBL" id="KAB5591363.1"/>
    </source>
</evidence>
<dbReference type="PROSITE" id="PS50097">
    <property type="entry name" value="BTB"/>
    <property type="match status" value="1"/>
</dbReference>
<dbReference type="CDD" id="cd18186">
    <property type="entry name" value="BTB_POZ_ZBTB_KLHL-like"/>
    <property type="match status" value="1"/>
</dbReference>
<dbReference type="Gene3D" id="3.30.710.10">
    <property type="entry name" value="Potassium Channel Kv1.1, Chain A"/>
    <property type="match status" value="1"/>
</dbReference>
<name>A0A5N5QIK0_9AGAM</name>